<name>A0ABS8CF05_9BURK</name>
<evidence type="ECO:0000256" key="7">
    <source>
        <dbReference type="ARBA" id="ARBA00022723"/>
    </source>
</evidence>
<keyword evidence="5" id="KW-0349">Heme</keyword>
<evidence type="ECO:0000256" key="6">
    <source>
        <dbReference type="ARBA" id="ARBA00022692"/>
    </source>
</evidence>
<feature type="transmembrane region" description="Helical" evidence="13">
    <location>
        <begin position="45"/>
        <end position="65"/>
    </location>
</feature>
<keyword evidence="4" id="KW-1003">Cell membrane</keyword>
<keyword evidence="16" id="KW-1185">Reference proteome</keyword>
<dbReference type="InterPro" id="IPR011577">
    <property type="entry name" value="Cyt_b561_bac/Ni-Hgenase"/>
</dbReference>
<evidence type="ECO:0000256" key="13">
    <source>
        <dbReference type="SAM" id="Phobius"/>
    </source>
</evidence>
<dbReference type="Proteomes" id="UP000776983">
    <property type="component" value="Unassembled WGS sequence"/>
</dbReference>
<dbReference type="Pfam" id="PF01292">
    <property type="entry name" value="Ni_hydr_CYTB"/>
    <property type="match status" value="1"/>
</dbReference>
<dbReference type="PANTHER" id="PTHR30529">
    <property type="entry name" value="CYTOCHROME B561"/>
    <property type="match status" value="1"/>
</dbReference>
<evidence type="ECO:0000256" key="3">
    <source>
        <dbReference type="ARBA" id="ARBA00022448"/>
    </source>
</evidence>
<evidence type="ECO:0000256" key="12">
    <source>
        <dbReference type="ARBA" id="ARBA00037975"/>
    </source>
</evidence>
<dbReference type="PANTHER" id="PTHR30529:SF1">
    <property type="entry name" value="CYTOCHROME B561 HOMOLOG 2"/>
    <property type="match status" value="1"/>
</dbReference>
<keyword evidence="3" id="KW-0813">Transport</keyword>
<comment type="subcellular location">
    <subcellularLocation>
        <location evidence="2">Cell membrane</location>
        <topology evidence="2">Multi-pass membrane protein</topology>
    </subcellularLocation>
</comment>
<accession>A0ABS8CF05</accession>
<evidence type="ECO:0000256" key="2">
    <source>
        <dbReference type="ARBA" id="ARBA00004651"/>
    </source>
</evidence>
<gene>
    <name evidence="15" type="ORF">H0484_12745</name>
</gene>
<evidence type="ECO:0000259" key="14">
    <source>
        <dbReference type="Pfam" id="PF01292"/>
    </source>
</evidence>
<reference evidence="15 16" key="1">
    <citation type="submission" date="2020-07" db="EMBL/GenBank/DDBJ databases">
        <title>Pusillimonas sp. nov., isolated from poultry manure in Taiwan.</title>
        <authorList>
            <person name="Lin S.-Y."/>
            <person name="Tang Y.-S."/>
            <person name="Young C.-C."/>
        </authorList>
    </citation>
    <scope>NUCLEOTIDE SEQUENCE [LARGE SCALE GENOMIC DNA]</scope>
    <source>
        <strain evidence="15 16">CC-YST705</strain>
    </source>
</reference>
<evidence type="ECO:0000313" key="15">
    <source>
        <dbReference type="EMBL" id="MCB5364616.1"/>
    </source>
</evidence>
<protein>
    <submittedName>
        <fullName evidence="15">Cytochrome b</fullName>
    </submittedName>
</protein>
<evidence type="ECO:0000256" key="4">
    <source>
        <dbReference type="ARBA" id="ARBA00022475"/>
    </source>
</evidence>
<evidence type="ECO:0000256" key="5">
    <source>
        <dbReference type="ARBA" id="ARBA00022617"/>
    </source>
</evidence>
<evidence type="ECO:0000256" key="10">
    <source>
        <dbReference type="ARBA" id="ARBA00023004"/>
    </source>
</evidence>
<keyword evidence="7" id="KW-0479">Metal-binding</keyword>
<feature type="transmembrane region" description="Helical" evidence="13">
    <location>
        <begin position="85"/>
        <end position="107"/>
    </location>
</feature>
<keyword evidence="11 13" id="KW-0472">Membrane</keyword>
<dbReference type="SUPFAM" id="SSF81342">
    <property type="entry name" value="Transmembrane di-heme cytochromes"/>
    <property type="match status" value="1"/>
</dbReference>
<evidence type="ECO:0000256" key="11">
    <source>
        <dbReference type="ARBA" id="ARBA00023136"/>
    </source>
</evidence>
<dbReference type="InterPro" id="IPR052168">
    <property type="entry name" value="Cytochrome_b561_oxidase"/>
</dbReference>
<keyword evidence="10" id="KW-0408">Iron</keyword>
<keyword evidence="9 13" id="KW-1133">Transmembrane helix</keyword>
<dbReference type="Gene3D" id="1.20.950.20">
    <property type="entry name" value="Transmembrane di-heme cytochromes, Chain C"/>
    <property type="match status" value="1"/>
</dbReference>
<evidence type="ECO:0000313" key="16">
    <source>
        <dbReference type="Proteomes" id="UP000776983"/>
    </source>
</evidence>
<comment type="similarity">
    <text evidence="12">Belongs to the cytochrome b561 family.</text>
</comment>
<proteinExistence type="inferred from homology"/>
<evidence type="ECO:0000256" key="8">
    <source>
        <dbReference type="ARBA" id="ARBA00022982"/>
    </source>
</evidence>
<dbReference type="EMBL" id="JACDXW010000007">
    <property type="protein sequence ID" value="MCB5364616.1"/>
    <property type="molecule type" value="Genomic_DNA"/>
</dbReference>
<feature type="transmembrane region" description="Helical" evidence="13">
    <location>
        <begin position="146"/>
        <end position="165"/>
    </location>
</feature>
<organism evidence="15 16">
    <name type="scientific">Mesopusillimonas faecipullorum</name>
    <dbReference type="NCBI Taxonomy" id="2755040"/>
    <lineage>
        <taxon>Bacteria</taxon>
        <taxon>Pseudomonadati</taxon>
        <taxon>Pseudomonadota</taxon>
        <taxon>Betaproteobacteria</taxon>
        <taxon>Burkholderiales</taxon>
        <taxon>Alcaligenaceae</taxon>
        <taxon>Mesopusillimonas</taxon>
    </lineage>
</organism>
<comment type="cofactor">
    <cofactor evidence="1">
        <name>heme b</name>
        <dbReference type="ChEBI" id="CHEBI:60344"/>
    </cofactor>
</comment>
<feature type="domain" description="Cytochrome b561 bacterial/Ni-hydrogenase" evidence="14">
    <location>
        <begin position="6"/>
        <end position="176"/>
    </location>
</feature>
<keyword evidence="6 13" id="KW-0812">Transmembrane</keyword>
<dbReference type="InterPro" id="IPR016174">
    <property type="entry name" value="Di-haem_cyt_TM"/>
</dbReference>
<evidence type="ECO:0000256" key="1">
    <source>
        <dbReference type="ARBA" id="ARBA00001970"/>
    </source>
</evidence>
<evidence type="ECO:0000256" key="9">
    <source>
        <dbReference type="ARBA" id="ARBA00022989"/>
    </source>
</evidence>
<dbReference type="RefSeq" id="WP_226955033.1">
    <property type="nucleotide sequence ID" value="NZ_JACDXW010000007.1"/>
</dbReference>
<feature type="transmembrane region" description="Helical" evidence="13">
    <location>
        <begin position="12"/>
        <end position="33"/>
    </location>
</feature>
<keyword evidence="8" id="KW-0249">Electron transport</keyword>
<comment type="caution">
    <text evidence="15">The sequence shown here is derived from an EMBL/GenBank/DDBJ whole genome shotgun (WGS) entry which is preliminary data.</text>
</comment>
<sequence length="186" mass="20500">MNTAPRYTSTAIFLHWLVGLGMIGTFALGFYMVDLPLSPNKLKLFSWHKWAGISLLVLAVVRLAWRMSHPAPQLPSHMGAMARLAAHAGHWVLYLLMLAIPVSGWLMSSAQGFSVVWFGVVPLPDLVAKNAELGAILKQVHVTLNYTLVVALVGHIGAALHHHFIKQDTILTRMLPFAGRAQELRP</sequence>